<keyword evidence="7 9" id="KW-0472">Membrane</keyword>
<accession>H9C4Q5</accession>
<keyword evidence="4 9" id="KW-0812">Transmembrane</keyword>
<organism evidence="11">
    <name type="scientific">Hirudo verbana</name>
    <dbReference type="NCBI Taxonomy" id="311461"/>
    <lineage>
        <taxon>Eukaryota</taxon>
        <taxon>Metazoa</taxon>
        <taxon>Spiralia</taxon>
        <taxon>Lophotrochozoa</taxon>
        <taxon>Annelida</taxon>
        <taxon>Clitellata</taxon>
        <taxon>Hirudinea</taxon>
        <taxon>Hirudinida</taxon>
        <taxon>Hirudiniformes</taxon>
        <taxon>Hirudinidae</taxon>
        <taxon>Hirudo</taxon>
    </lineage>
</organism>
<proteinExistence type="evidence at transcript level"/>
<evidence type="ECO:0000256" key="6">
    <source>
        <dbReference type="ARBA" id="ARBA00023065"/>
    </source>
</evidence>
<evidence type="ECO:0000256" key="1">
    <source>
        <dbReference type="ARBA" id="ARBA00004651"/>
    </source>
</evidence>
<dbReference type="PANTHER" id="PTHR11893">
    <property type="entry name" value="INNEXIN"/>
    <property type="match status" value="1"/>
</dbReference>
<comment type="caution">
    <text evidence="9">Lacks conserved residue(s) required for the propagation of feature annotation.</text>
</comment>
<feature type="transmembrane region" description="Helical" evidence="9">
    <location>
        <begin position="33"/>
        <end position="60"/>
    </location>
</feature>
<keyword evidence="5 9" id="KW-1133">Transmembrane helix</keyword>
<comment type="subcellular location">
    <subcellularLocation>
        <location evidence="1 9">Cell membrane</location>
        <topology evidence="1 9">Multi-pass membrane protein</topology>
    </subcellularLocation>
</comment>
<keyword evidence="6 9" id="KW-0406">Ion transport</keyword>
<name>H9C4Q5_9ANNE</name>
<feature type="transmembrane region" description="Helical" evidence="9">
    <location>
        <begin position="127"/>
        <end position="149"/>
    </location>
</feature>
<reference evidence="11" key="1">
    <citation type="journal article" date="2012" name="Dev. Genes Evol.">
        <title>The medicinal leech genome encodes 21 innexin genes: different combinations are expressed by identified central neurons.</title>
        <authorList>
            <person name="Kandarian B."/>
            <person name="Sethi J."/>
            <person name="Wu A."/>
            <person name="Baker M."/>
            <person name="Yazdani N."/>
            <person name="Kym E."/>
            <person name="Sanchez A."/>
            <person name="Edsall L."/>
            <person name="Gaasterland T."/>
            <person name="Macagno E."/>
        </authorList>
    </citation>
    <scope>NUCLEOTIDE SEQUENCE</scope>
</reference>
<dbReference type="EMBL" id="JQ231011">
    <property type="protein sequence ID" value="AFC34066.1"/>
    <property type="molecule type" value="mRNA"/>
</dbReference>
<keyword evidence="8 9" id="KW-0407">Ion channel</keyword>
<evidence type="ECO:0000256" key="5">
    <source>
        <dbReference type="ARBA" id="ARBA00022989"/>
    </source>
</evidence>
<gene>
    <name evidence="9" type="primary">inx</name>
</gene>
<dbReference type="AlphaFoldDB" id="H9C4Q5"/>
<evidence type="ECO:0000313" key="11">
    <source>
        <dbReference type="EMBL" id="AFC34066.1"/>
    </source>
</evidence>
<feature type="region of interest" description="Disordered" evidence="10">
    <location>
        <begin position="363"/>
        <end position="411"/>
    </location>
</feature>
<feature type="transmembrane region" description="Helical" evidence="9">
    <location>
        <begin position="474"/>
        <end position="496"/>
    </location>
</feature>
<dbReference type="Pfam" id="PF00876">
    <property type="entry name" value="Innexin"/>
    <property type="match status" value="2"/>
</dbReference>
<evidence type="ECO:0000256" key="9">
    <source>
        <dbReference type="RuleBase" id="RU010713"/>
    </source>
</evidence>
<evidence type="ECO:0000256" key="3">
    <source>
        <dbReference type="ARBA" id="ARBA00022475"/>
    </source>
</evidence>
<feature type="compositionally biased region" description="Polar residues" evidence="10">
    <location>
        <begin position="363"/>
        <end position="373"/>
    </location>
</feature>
<evidence type="ECO:0000256" key="8">
    <source>
        <dbReference type="ARBA" id="ARBA00023303"/>
    </source>
</evidence>
<dbReference type="GO" id="GO:0034220">
    <property type="term" value="P:monoatomic ion transmembrane transport"/>
    <property type="evidence" value="ECO:0007669"/>
    <property type="project" value="UniProtKB-KW"/>
</dbReference>
<dbReference type="InterPro" id="IPR000990">
    <property type="entry name" value="Innexin"/>
</dbReference>
<evidence type="ECO:0000256" key="10">
    <source>
        <dbReference type="SAM" id="MobiDB-lite"/>
    </source>
</evidence>
<sequence>MMFKKVLDAVDMIRVKRSDNDHIDRLNHRWTSILLVVASLLLTTANYGSLPMFCWCPAYFVSAYEKYAQKICWVSETYNIVDDRSQSFPAASRDSSHVADGRYYDYSTQPQQQSSTPSRKKVLRVSYYQWIPLLLLLQSFLFYLPGLVWKTLAARSGLDLANIVEASDTVQNAIYPERREKTLRYMSRHINRFLTYQNNYRGGCCSCLRGIITRRMCFCCGNRFGNYLSCLYLGLKTVNLVNIVLQVLFIDFYLGSHFHLMGVAFLHGVSTNQTIETATAIASNHPSLAHVLTNGGGGNTGYAAPNAGHMVKRDLERVGLDSANESLFKIEIDISALDPAGQEIPFANESLFRTNVPLNLASNRPNLSANRSYPSEENHQIPNPGPKLSNKTKRDDRSSHNWSQRSERRKYRKRPSSVQYDWSTYMASLKSFPYLSSKLFPKITYCDFTVRQMTTFQLFTTQCVLSINFINEKLFLLLWFWFCLLFFINLYSITIWSVRLCSRSSREDYVRRQLAMIQRRLFLEASHFDRQLHAQRPSLADPAEAAERKTEPLIQEADPSVDVDDKTAELQPLQTPQRQASLNRRLVKFEEGISSQERSELSYEQAINSFIHCRLKQDGIFILKILATNTTRLVELDVLALLWSVHERRLATGDPYYHSDRRESLIPPSTERRDTIVDVTELRRAKTALVS</sequence>
<evidence type="ECO:0000256" key="4">
    <source>
        <dbReference type="ARBA" id="ARBA00022692"/>
    </source>
</evidence>
<keyword evidence="3" id="KW-1003">Cell membrane</keyword>
<dbReference type="GO" id="GO:0005886">
    <property type="term" value="C:plasma membrane"/>
    <property type="evidence" value="ECO:0007669"/>
    <property type="project" value="UniProtKB-SubCell"/>
</dbReference>
<protein>
    <recommendedName>
        <fullName evidence="9">Innexin</fullName>
    </recommendedName>
</protein>
<evidence type="ECO:0000256" key="2">
    <source>
        <dbReference type="ARBA" id="ARBA00022448"/>
    </source>
</evidence>
<dbReference type="PROSITE" id="PS51013">
    <property type="entry name" value="PANNEXIN"/>
    <property type="match status" value="1"/>
</dbReference>
<keyword evidence="2 9" id="KW-0813">Transport</keyword>
<comment type="similarity">
    <text evidence="9">Belongs to the pannexin family.</text>
</comment>
<dbReference type="GO" id="GO:0005921">
    <property type="term" value="C:gap junction"/>
    <property type="evidence" value="ECO:0007669"/>
    <property type="project" value="UniProtKB-UniRule"/>
</dbReference>
<dbReference type="PANTHER" id="PTHR11893:SF36">
    <property type="entry name" value="INNEXIN-5"/>
    <property type="match status" value="1"/>
</dbReference>
<evidence type="ECO:0000256" key="7">
    <source>
        <dbReference type="ARBA" id="ARBA00023136"/>
    </source>
</evidence>
<comment type="function">
    <text evidence="9">Structural component of the gap junctions.</text>
</comment>